<name>A0AAE0XPS9_9GAST</name>
<sequence length="81" mass="9040">MTYKVSVWKRAHPCLHVDNYEALPVHAQYCSQPVQSDQVKCWPGAQTATLSNTALGDPLTCGKLDESHRALFLVAGYLDFF</sequence>
<evidence type="ECO:0000313" key="2">
    <source>
        <dbReference type="Proteomes" id="UP001283361"/>
    </source>
</evidence>
<protein>
    <submittedName>
        <fullName evidence="1">Uncharacterized protein</fullName>
    </submittedName>
</protein>
<comment type="caution">
    <text evidence="1">The sequence shown here is derived from an EMBL/GenBank/DDBJ whole genome shotgun (WGS) entry which is preliminary data.</text>
</comment>
<reference evidence="1" key="1">
    <citation type="journal article" date="2023" name="G3 (Bethesda)">
        <title>A reference genome for the long-term kleptoplast-retaining sea slug Elysia crispata morphotype clarki.</title>
        <authorList>
            <person name="Eastman K.E."/>
            <person name="Pendleton A.L."/>
            <person name="Shaikh M.A."/>
            <person name="Suttiyut T."/>
            <person name="Ogas R."/>
            <person name="Tomko P."/>
            <person name="Gavelis G."/>
            <person name="Widhalm J.R."/>
            <person name="Wisecaver J.H."/>
        </authorList>
    </citation>
    <scope>NUCLEOTIDE SEQUENCE</scope>
    <source>
        <strain evidence="1">ECLA1</strain>
    </source>
</reference>
<dbReference type="Proteomes" id="UP001283361">
    <property type="component" value="Unassembled WGS sequence"/>
</dbReference>
<proteinExistence type="predicted"/>
<evidence type="ECO:0000313" key="1">
    <source>
        <dbReference type="EMBL" id="KAK3701276.1"/>
    </source>
</evidence>
<accession>A0AAE0XPS9</accession>
<keyword evidence="2" id="KW-1185">Reference proteome</keyword>
<dbReference type="AlphaFoldDB" id="A0AAE0XPS9"/>
<dbReference type="EMBL" id="JAWDGP010007896">
    <property type="protein sequence ID" value="KAK3701276.1"/>
    <property type="molecule type" value="Genomic_DNA"/>
</dbReference>
<organism evidence="1 2">
    <name type="scientific">Elysia crispata</name>
    <name type="common">lettuce slug</name>
    <dbReference type="NCBI Taxonomy" id="231223"/>
    <lineage>
        <taxon>Eukaryota</taxon>
        <taxon>Metazoa</taxon>
        <taxon>Spiralia</taxon>
        <taxon>Lophotrochozoa</taxon>
        <taxon>Mollusca</taxon>
        <taxon>Gastropoda</taxon>
        <taxon>Heterobranchia</taxon>
        <taxon>Euthyneura</taxon>
        <taxon>Panpulmonata</taxon>
        <taxon>Sacoglossa</taxon>
        <taxon>Placobranchoidea</taxon>
        <taxon>Plakobranchidae</taxon>
        <taxon>Elysia</taxon>
    </lineage>
</organism>
<gene>
    <name evidence="1" type="ORF">RRG08_066769</name>
</gene>